<keyword evidence="2" id="KW-1185">Reference proteome</keyword>
<dbReference type="Proteomes" id="UP001623592">
    <property type="component" value="Unassembled WGS sequence"/>
</dbReference>
<reference evidence="1 2" key="1">
    <citation type="submission" date="2024-11" db="EMBL/GenBank/DDBJ databases">
        <authorList>
            <person name="Heng Y.C."/>
            <person name="Lim A.C.H."/>
            <person name="Lee J.K.Y."/>
            <person name="Kittelmann S."/>
        </authorList>
    </citation>
    <scope>NUCLEOTIDE SEQUENCE [LARGE SCALE GENOMIC DNA]</scope>
    <source>
        <strain evidence="1 2">WILCCON 0114</strain>
    </source>
</reference>
<sequence length="649" mass="76494">MPKLKELANETSLDVRTICPYSDKELEQMDKDYKALSPIDFGKKYRYLIFLPSYLVEQSNSFPIQMNYCNNPFCKWFGMPQQKFENVKSKPSRYKIVGVRSGVSRGLACNEDVVKDTEGISMNCITESVSNWSIAEEIKRLITINTVVDKEERYIFHKDGCLDFYKNPFDNKKAFYSRGKSTGNSQKYQCKTCKKITNVLPTIRENFSYNQNKNDILPLFTELLVSRTPVKRTCEILDISPKTYYHKLEWLYRKCLEFLERYETKAFKSMEFDKIWLNTDKMIYYLNNVRKKGKGGLHYDIEDTKFQTFLVASSELYSRYVFRADIAYDFNITQEQIEADTIKYHDDHLYGFARKNERLRFPYAPQPPTPNDDETKSEYELRLSEFNRRKDYIEGMHTNSKYTSVAHYWLIKEMINCNKWNFISDEDSSLIDAIMRVFTQSIKDKNSHYFLCKLDRNLSKKEAYNLFTEAMRELKKWVKDNGKKGLSSFEIQKQIIAEVLDYHSLYDYVVKDGERYPKWGKKPIEHPLPSIDEGVRYVDCITDLSDKSTSEVADYLARVNSHSINAFFNQIRRSISILERPLVTARGEGKSYIYSNYNPKYAQYAITILRTFYNFCWAFKSGNGDVLTPAQRIGITDKQFNYNDIIYFS</sequence>
<protein>
    <submittedName>
        <fullName evidence="1">Insertion element protein</fullName>
    </submittedName>
</protein>
<evidence type="ECO:0000313" key="2">
    <source>
        <dbReference type="Proteomes" id="UP001623592"/>
    </source>
</evidence>
<comment type="caution">
    <text evidence="1">The sequence shown here is derived from an EMBL/GenBank/DDBJ whole genome shotgun (WGS) entry which is preliminary data.</text>
</comment>
<proteinExistence type="predicted"/>
<gene>
    <name evidence="1" type="ORF">ACJDT4_23290</name>
</gene>
<evidence type="ECO:0000313" key="1">
    <source>
        <dbReference type="EMBL" id="MFL0253336.1"/>
    </source>
</evidence>
<accession>A0ABW8TM42</accession>
<organism evidence="1 2">
    <name type="scientific">Clostridium neuense</name>
    <dbReference type="NCBI Taxonomy" id="1728934"/>
    <lineage>
        <taxon>Bacteria</taxon>
        <taxon>Bacillati</taxon>
        <taxon>Bacillota</taxon>
        <taxon>Clostridia</taxon>
        <taxon>Eubacteriales</taxon>
        <taxon>Clostridiaceae</taxon>
        <taxon>Clostridium</taxon>
    </lineage>
</organism>
<name>A0ABW8TM42_9CLOT</name>
<dbReference type="RefSeq" id="WP_406790005.1">
    <property type="nucleotide sequence ID" value="NZ_JBJIAA010000037.1"/>
</dbReference>
<dbReference type="EMBL" id="JBJIAA010000037">
    <property type="protein sequence ID" value="MFL0253336.1"/>
    <property type="molecule type" value="Genomic_DNA"/>
</dbReference>